<dbReference type="GO" id="GO:0051087">
    <property type="term" value="F:protein-folding chaperone binding"/>
    <property type="evidence" value="ECO:0007669"/>
    <property type="project" value="TreeGrafter"/>
</dbReference>
<organism evidence="4">
    <name type="scientific">bioreactor metagenome</name>
    <dbReference type="NCBI Taxonomy" id="1076179"/>
    <lineage>
        <taxon>unclassified sequences</taxon>
        <taxon>metagenomes</taxon>
        <taxon>ecological metagenomes</taxon>
    </lineage>
</organism>
<dbReference type="InterPro" id="IPR020818">
    <property type="entry name" value="Chaperonin_GroES"/>
</dbReference>
<evidence type="ECO:0000256" key="3">
    <source>
        <dbReference type="SAM" id="MobiDB-lite"/>
    </source>
</evidence>
<dbReference type="GO" id="GO:0005524">
    <property type="term" value="F:ATP binding"/>
    <property type="evidence" value="ECO:0007669"/>
    <property type="project" value="InterPro"/>
</dbReference>
<proteinExistence type="inferred from homology"/>
<dbReference type="PANTHER" id="PTHR10772:SF58">
    <property type="entry name" value="CO-CHAPERONIN GROES"/>
    <property type="match status" value="1"/>
</dbReference>
<dbReference type="InterPro" id="IPR011032">
    <property type="entry name" value="GroES-like_sf"/>
</dbReference>
<dbReference type="NCBIfam" id="NF001531">
    <property type="entry name" value="PRK00364.2-2"/>
    <property type="match status" value="1"/>
</dbReference>
<protein>
    <submittedName>
        <fullName evidence="4">10 kDa chaperonin</fullName>
    </submittedName>
</protein>
<comment type="similarity">
    <text evidence="1">Belongs to the GroES chaperonin family.</text>
</comment>
<dbReference type="Gene3D" id="2.30.33.40">
    <property type="entry name" value="GroES chaperonin"/>
    <property type="match status" value="1"/>
</dbReference>
<evidence type="ECO:0000313" key="4">
    <source>
        <dbReference type="EMBL" id="MPM05292.1"/>
    </source>
</evidence>
<comment type="caution">
    <text evidence="4">The sequence shown here is derived from an EMBL/GenBank/DDBJ whole genome shotgun (WGS) entry which is preliminary data.</text>
</comment>
<sequence>MLKPLEEYVVIKPIVQEEKTSSGIYLPDTAHKDKPQTGNVVAIGAGRLLENGQRVASELEVGQTVVFAKYAGSELEFDGVDYVVMKERDILAIVESKPKAQVVAPTKTKAPVKAKPAAKSKAKSKK</sequence>
<dbReference type="PRINTS" id="PR00297">
    <property type="entry name" value="CHAPERONIN10"/>
</dbReference>
<dbReference type="NCBIfam" id="NF001533">
    <property type="entry name" value="PRK00364.2-4"/>
    <property type="match status" value="1"/>
</dbReference>
<dbReference type="Pfam" id="PF00166">
    <property type="entry name" value="Cpn10"/>
    <property type="match status" value="1"/>
</dbReference>
<dbReference type="CDD" id="cd00320">
    <property type="entry name" value="cpn10"/>
    <property type="match status" value="1"/>
</dbReference>
<dbReference type="GO" id="GO:0044183">
    <property type="term" value="F:protein folding chaperone"/>
    <property type="evidence" value="ECO:0007669"/>
    <property type="project" value="InterPro"/>
</dbReference>
<reference evidence="4" key="1">
    <citation type="submission" date="2019-08" db="EMBL/GenBank/DDBJ databases">
        <authorList>
            <person name="Kucharzyk K."/>
            <person name="Murdoch R.W."/>
            <person name="Higgins S."/>
            <person name="Loffler F."/>
        </authorList>
    </citation>
    <scope>NUCLEOTIDE SEQUENCE</scope>
</reference>
<dbReference type="NCBIfam" id="NF001534">
    <property type="entry name" value="PRK00364.2-5"/>
    <property type="match status" value="1"/>
</dbReference>
<dbReference type="InterPro" id="IPR037124">
    <property type="entry name" value="Chaperonin_GroES_sf"/>
</dbReference>
<dbReference type="SUPFAM" id="SSF50129">
    <property type="entry name" value="GroES-like"/>
    <property type="match status" value="1"/>
</dbReference>
<dbReference type="AlphaFoldDB" id="A0A644WNF8"/>
<name>A0A644WNF8_9ZZZZ</name>
<dbReference type="HAMAP" id="MF_00580">
    <property type="entry name" value="CH10"/>
    <property type="match status" value="1"/>
</dbReference>
<feature type="compositionally biased region" description="Basic residues" evidence="3">
    <location>
        <begin position="110"/>
        <end position="126"/>
    </location>
</feature>
<dbReference type="GO" id="GO:0051082">
    <property type="term" value="F:unfolded protein binding"/>
    <property type="evidence" value="ECO:0007669"/>
    <property type="project" value="TreeGrafter"/>
</dbReference>
<feature type="region of interest" description="Disordered" evidence="3">
    <location>
        <begin position="104"/>
        <end position="126"/>
    </location>
</feature>
<dbReference type="EMBL" id="VSSQ01001118">
    <property type="protein sequence ID" value="MPM05292.1"/>
    <property type="molecule type" value="Genomic_DNA"/>
</dbReference>
<accession>A0A644WNF8</accession>
<keyword evidence="2" id="KW-0143">Chaperone</keyword>
<evidence type="ECO:0000256" key="1">
    <source>
        <dbReference type="ARBA" id="ARBA00006975"/>
    </source>
</evidence>
<dbReference type="PANTHER" id="PTHR10772">
    <property type="entry name" value="10 KDA HEAT SHOCK PROTEIN"/>
    <property type="match status" value="1"/>
</dbReference>
<dbReference type="GO" id="GO:0046872">
    <property type="term" value="F:metal ion binding"/>
    <property type="evidence" value="ECO:0007669"/>
    <property type="project" value="TreeGrafter"/>
</dbReference>
<dbReference type="SMART" id="SM00883">
    <property type="entry name" value="Cpn10"/>
    <property type="match status" value="1"/>
</dbReference>
<dbReference type="FunFam" id="2.30.33.40:FF:000001">
    <property type="entry name" value="10 kDa chaperonin"/>
    <property type="match status" value="1"/>
</dbReference>
<evidence type="ECO:0000256" key="2">
    <source>
        <dbReference type="ARBA" id="ARBA00023186"/>
    </source>
</evidence>
<gene>
    <name evidence="4" type="primary">groS_16</name>
    <name evidence="4" type="ORF">SDC9_51580</name>
</gene>